<protein>
    <recommendedName>
        <fullName evidence="3">Adenosylcobalamin/alpha-ribazole phosphatase</fullName>
    </recommendedName>
</protein>
<dbReference type="AlphaFoldDB" id="A0A2R8BKE6"/>
<dbReference type="InterPro" id="IPR013078">
    <property type="entry name" value="His_Pase_superF_clade-1"/>
</dbReference>
<organism evidence="1 2">
    <name type="scientific">Albidovulum aquaemixtae</name>
    <dbReference type="NCBI Taxonomy" id="1542388"/>
    <lineage>
        <taxon>Bacteria</taxon>
        <taxon>Pseudomonadati</taxon>
        <taxon>Pseudomonadota</taxon>
        <taxon>Alphaproteobacteria</taxon>
        <taxon>Rhodobacterales</taxon>
        <taxon>Paracoccaceae</taxon>
        <taxon>Albidovulum</taxon>
    </lineage>
</organism>
<keyword evidence="2" id="KW-1185">Reference proteome</keyword>
<gene>
    <name evidence="1" type="ORF">DEA8626_02839</name>
</gene>
<sequence length="193" mass="19902">MSGGSATELMLIRHAPALHGGRLCGRTDVAADCSDMAAIAALRARLGEPARIVVSPARRCRETAAALWPDVQAVAEEPDLWEQDFGAWEGRPFAGLPDLGLLSSEDLAQHRPPEGESFADLCARAMPVLTRLAESNGPAAVVVHGGTVRAGLAIALGAVAPALAFDVAPLSVTRILALPSGAWSIASVNEVAA</sequence>
<dbReference type="RefSeq" id="WP_245890875.1">
    <property type="nucleotide sequence ID" value="NZ_OMOQ01000002.1"/>
</dbReference>
<dbReference type="GO" id="GO:0016791">
    <property type="term" value="F:phosphatase activity"/>
    <property type="evidence" value="ECO:0007669"/>
    <property type="project" value="TreeGrafter"/>
</dbReference>
<dbReference type="InterPro" id="IPR029033">
    <property type="entry name" value="His_PPase_superfam"/>
</dbReference>
<name>A0A2R8BKE6_9RHOB</name>
<evidence type="ECO:0008006" key="3">
    <source>
        <dbReference type="Google" id="ProtNLM"/>
    </source>
</evidence>
<dbReference type="Proteomes" id="UP000244924">
    <property type="component" value="Unassembled WGS sequence"/>
</dbReference>
<dbReference type="PANTHER" id="PTHR48100:SF1">
    <property type="entry name" value="HISTIDINE PHOSPHATASE FAMILY PROTEIN-RELATED"/>
    <property type="match status" value="1"/>
</dbReference>
<accession>A0A2R8BKE6</accession>
<dbReference type="SUPFAM" id="SSF53254">
    <property type="entry name" value="Phosphoglycerate mutase-like"/>
    <property type="match status" value="1"/>
</dbReference>
<dbReference type="InterPro" id="IPR050275">
    <property type="entry name" value="PGM_Phosphatase"/>
</dbReference>
<dbReference type="EMBL" id="OMOQ01000002">
    <property type="protein sequence ID" value="SPH23770.1"/>
    <property type="molecule type" value="Genomic_DNA"/>
</dbReference>
<proteinExistence type="predicted"/>
<dbReference type="GO" id="GO:0005737">
    <property type="term" value="C:cytoplasm"/>
    <property type="evidence" value="ECO:0007669"/>
    <property type="project" value="TreeGrafter"/>
</dbReference>
<reference evidence="1 2" key="1">
    <citation type="submission" date="2018-03" db="EMBL/GenBank/DDBJ databases">
        <authorList>
            <person name="Keele B.F."/>
        </authorList>
    </citation>
    <scope>NUCLEOTIDE SEQUENCE [LARGE SCALE GENOMIC DNA]</scope>
    <source>
        <strain evidence="1 2">CECT 8626</strain>
    </source>
</reference>
<evidence type="ECO:0000313" key="1">
    <source>
        <dbReference type="EMBL" id="SPH23770.1"/>
    </source>
</evidence>
<dbReference type="Pfam" id="PF00300">
    <property type="entry name" value="His_Phos_1"/>
    <property type="match status" value="1"/>
</dbReference>
<dbReference type="SMART" id="SM00855">
    <property type="entry name" value="PGAM"/>
    <property type="match status" value="1"/>
</dbReference>
<dbReference type="PANTHER" id="PTHR48100">
    <property type="entry name" value="BROAD-SPECIFICITY PHOSPHATASE YOR283W-RELATED"/>
    <property type="match status" value="1"/>
</dbReference>
<evidence type="ECO:0000313" key="2">
    <source>
        <dbReference type="Proteomes" id="UP000244924"/>
    </source>
</evidence>
<dbReference type="CDD" id="cd07067">
    <property type="entry name" value="HP_PGM_like"/>
    <property type="match status" value="1"/>
</dbReference>
<dbReference type="Gene3D" id="3.40.50.1240">
    <property type="entry name" value="Phosphoglycerate mutase-like"/>
    <property type="match status" value="1"/>
</dbReference>